<dbReference type="GO" id="GO:0016020">
    <property type="term" value="C:membrane"/>
    <property type="evidence" value="ECO:0007669"/>
    <property type="project" value="InterPro"/>
</dbReference>
<gene>
    <name evidence="3" type="ORF">MNBD_GAMMA24-1855</name>
</gene>
<dbReference type="AlphaFoldDB" id="A0A3B1C7U6"/>
<evidence type="ECO:0000313" key="3">
    <source>
        <dbReference type="EMBL" id="VAX12917.1"/>
    </source>
</evidence>
<dbReference type="InterPro" id="IPR010559">
    <property type="entry name" value="Sig_transdc_His_kin_internal"/>
</dbReference>
<protein>
    <submittedName>
        <fullName evidence="3">Autolysis histidine kinase LytS</fullName>
    </submittedName>
</protein>
<proteinExistence type="predicted"/>
<name>A0A3B1C7U6_9ZZZZ</name>
<dbReference type="PANTHER" id="PTHR34220:SF7">
    <property type="entry name" value="SENSOR HISTIDINE KINASE YPDA"/>
    <property type="match status" value="1"/>
</dbReference>
<keyword evidence="3" id="KW-0808">Transferase</keyword>
<feature type="transmembrane region" description="Helical" evidence="1">
    <location>
        <begin position="33"/>
        <end position="52"/>
    </location>
</feature>
<evidence type="ECO:0000256" key="1">
    <source>
        <dbReference type="SAM" id="Phobius"/>
    </source>
</evidence>
<keyword evidence="1" id="KW-0812">Transmembrane</keyword>
<keyword evidence="1" id="KW-1133">Transmembrane helix</keyword>
<feature type="domain" description="Signal transduction histidine kinase internal region" evidence="2">
    <location>
        <begin position="138"/>
        <end position="216"/>
    </location>
</feature>
<evidence type="ECO:0000259" key="2">
    <source>
        <dbReference type="Pfam" id="PF06580"/>
    </source>
</evidence>
<feature type="transmembrane region" description="Helical" evidence="1">
    <location>
        <begin position="103"/>
        <end position="123"/>
    </location>
</feature>
<dbReference type="SUPFAM" id="SSF55874">
    <property type="entry name" value="ATPase domain of HSP90 chaperone/DNA topoisomerase II/histidine kinase"/>
    <property type="match status" value="1"/>
</dbReference>
<organism evidence="3">
    <name type="scientific">hydrothermal vent metagenome</name>
    <dbReference type="NCBI Taxonomy" id="652676"/>
    <lineage>
        <taxon>unclassified sequences</taxon>
        <taxon>metagenomes</taxon>
        <taxon>ecological metagenomes</taxon>
    </lineage>
</organism>
<dbReference type="InterPro" id="IPR050640">
    <property type="entry name" value="Bact_2-comp_sensor_kinase"/>
</dbReference>
<dbReference type="PANTHER" id="PTHR34220">
    <property type="entry name" value="SENSOR HISTIDINE KINASE YPDA"/>
    <property type="match status" value="1"/>
</dbReference>
<accession>A0A3B1C7U6</accession>
<sequence>MVFVVVIVAELAAFVLALAPLNLSLTERLSNLGTISFFVQWCALAASALLCLSRPWLRGHSTTLVSLFSFSIILGVITLVSEGAWYFFQRPFFGTGEYWHMHFMLRNLFIGIIITGPLLRYFYIQHQWRLKIRTESQARLQALQARIRPHFLFNSMNTIASLTRSQPAKAEMATENLADLFRASLLDAKQYQTLEEEFKLCRRYLEIEALRLGERLRVNWQVDSLPLPALIPPLLLQPLLENAIYHGIEPLTEGGVIEITGQMDDRQLHIRIENPVPRESSLARSQGHHIALDNIRERLHTLYGARAGLETELYAQRYRTQLFFPYIKNQDEYSHY</sequence>
<dbReference type="GO" id="GO:0000155">
    <property type="term" value="F:phosphorelay sensor kinase activity"/>
    <property type="evidence" value="ECO:0007669"/>
    <property type="project" value="InterPro"/>
</dbReference>
<keyword evidence="3" id="KW-0418">Kinase</keyword>
<feature type="transmembrane region" description="Helical" evidence="1">
    <location>
        <begin position="64"/>
        <end position="88"/>
    </location>
</feature>
<dbReference type="EMBL" id="UOFZ01000072">
    <property type="protein sequence ID" value="VAX12917.1"/>
    <property type="molecule type" value="Genomic_DNA"/>
</dbReference>
<reference evidence="3" key="1">
    <citation type="submission" date="2018-06" db="EMBL/GenBank/DDBJ databases">
        <authorList>
            <person name="Zhirakovskaya E."/>
        </authorList>
    </citation>
    <scope>NUCLEOTIDE SEQUENCE</scope>
</reference>
<dbReference type="InterPro" id="IPR036890">
    <property type="entry name" value="HATPase_C_sf"/>
</dbReference>
<dbReference type="Gene3D" id="3.30.565.10">
    <property type="entry name" value="Histidine kinase-like ATPase, C-terminal domain"/>
    <property type="match status" value="1"/>
</dbReference>
<dbReference type="Pfam" id="PF06580">
    <property type="entry name" value="His_kinase"/>
    <property type="match status" value="1"/>
</dbReference>
<keyword evidence="1" id="KW-0472">Membrane</keyword>